<dbReference type="InterPro" id="IPR041471">
    <property type="entry name" value="UvrB_inter"/>
</dbReference>
<dbReference type="PANTHER" id="PTHR47964:SF1">
    <property type="entry name" value="ATP-DEPENDENT DNA HELICASE HOMOLOG RECG, CHLOROPLASTIC"/>
    <property type="match status" value="1"/>
</dbReference>
<dbReference type="PROSITE" id="PS51192">
    <property type="entry name" value="HELICASE_ATP_BIND_1"/>
    <property type="match status" value="1"/>
</dbReference>
<dbReference type="InterPro" id="IPR036101">
    <property type="entry name" value="CarD-like/TRCF_RID_sf"/>
</dbReference>
<dbReference type="Pfam" id="PF00270">
    <property type="entry name" value="DEAD"/>
    <property type="match status" value="1"/>
</dbReference>
<dbReference type="NCBIfam" id="TIGR00580">
    <property type="entry name" value="mfd"/>
    <property type="match status" value="1"/>
</dbReference>
<evidence type="ECO:0000256" key="9">
    <source>
        <dbReference type="HAMAP-Rule" id="MF_00969"/>
    </source>
</evidence>
<name>A0ABV1BIG7_9FIRM</name>
<evidence type="ECO:0000256" key="2">
    <source>
        <dbReference type="ARBA" id="ARBA00022741"/>
    </source>
</evidence>
<dbReference type="InterPro" id="IPR014001">
    <property type="entry name" value="Helicase_ATP-bd"/>
</dbReference>
<dbReference type="Gene3D" id="3.90.1150.50">
    <property type="entry name" value="Transcription-repair-coupling factor, D7 domain"/>
    <property type="match status" value="1"/>
</dbReference>
<proteinExistence type="inferred from homology"/>
<dbReference type="InterPro" id="IPR027417">
    <property type="entry name" value="P-loop_NTPase"/>
</dbReference>
<dbReference type="InterPro" id="IPR003711">
    <property type="entry name" value="CarD-like/TRCF_RID"/>
</dbReference>
<keyword evidence="1 9" id="KW-0963">Cytoplasm</keyword>
<dbReference type="SMART" id="SM01058">
    <property type="entry name" value="CarD_TRCF"/>
    <property type="match status" value="1"/>
</dbReference>
<dbReference type="Pfam" id="PF03461">
    <property type="entry name" value="TRCF"/>
    <property type="match status" value="1"/>
</dbReference>
<keyword evidence="4 9" id="KW-0378">Hydrolase</keyword>
<keyword evidence="7 9" id="KW-0238">DNA-binding</keyword>
<evidence type="ECO:0000259" key="11">
    <source>
        <dbReference type="PROSITE" id="PS51194"/>
    </source>
</evidence>
<dbReference type="InterPro" id="IPR037235">
    <property type="entry name" value="TRCF-like_C_D7"/>
</dbReference>
<comment type="similarity">
    <text evidence="9">In the C-terminal section; belongs to the helicase family. RecG subfamily.</text>
</comment>
<dbReference type="SMART" id="SM00490">
    <property type="entry name" value="HELICc"/>
    <property type="match status" value="1"/>
</dbReference>
<keyword evidence="2 9" id="KW-0547">Nucleotide-binding</keyword>
<evidence type="ECO:0000256" key="4">
    <source>
        <dbReference type="ARBA" id="ARBA00022801"/>
    </source>
</evidence>
<protein>
    <recommendedName>
        <fullName evidence="9">Transcription-repair-coupling factor</fullName>
        <shortName evidence="9">TRCF</shortName>
        <ecNumber evidence="9">3.6.4.-</ecNumber>
    </recommendedName>
</protein>
<dbReference type="Gene3D" id="2.40.10.170">
    <property type="match status" value="1"/>
</dbReference>
<keyword evidence="6 9" id="KW-0067">ATP-binding</keyword>
<dbReference type="SMART" id="SM00487">
    <property type="entry name" value="DEXDc"/>
    <property type="match status" value="1"/>
</dbReference>
<gene>
    <name evidence="9 12" type="primary">mfd</name>
    <name evidence="12" type="ORF">WMO28_16020</name>
</gene>
<sequence>MEAFLQPLQGLAEFDEIKKRCGANRGILTVSGCMESQKVHLMYGLSGLFPYHLILADDERHAKEIYEDYRFYDKNVYFYPAKDLLFFQADIHGNLLIRQRMRVIRALLEQENVTVVTSIDGCMDFLMPLEKIRNSLLHFKSDSVVNLEKLKTDLVERGFERVGQVELPGQFSVRGGIIDIYPLTEDNPWRIELWDDEIDSIRSFDAESQRSLENVDEITIYPAVEKNDGKDMVSFLDYFPEEKTLLFLDEPNHLTENGEGVEEEYRQSRMHREEKGETNLPEQWLCSFKEVQKNLNRRNCVAVSALSPRRSGWKITEEFDLTVKSVNSYNSSFELLVKDLQQYKSQGYRIALLSGSRTRAERLAKDLSEEGLNAFYRQDYDRVINPGEIMVVYGHARRGFEYPLIKFAVMTESDIFGKEQKKRKKKKKYSGDRIQDFAELSIGDLVVHEKHGLGIYRGIEKVEVDRVVKDYIKIEYRGGSNLYILATQLDALQKYSGASDNARTPKLNKLGGQEWNKTKSRVKGAVKNIAKELVELYAVRQEKEGYVCGPDTVWQKEFEEMFPYEETEDQLAAIEDTKRDMESTKIMDRLVCGDVGYGKTEVALRAAFKAVQESRQVVYLVPTTILAQQHYNTFVQRMKEFPVKVDLLCRFRTSAQQKKTIEGIRKGQVDIVIGTHRVLSKDVEFKNLGLLIIDEEQRFGVTHKEKIKQMKKDVDVLTLTATPIPRTLHMSLIGIRDMSVLEEPPMDRVPIQTYVMEYDEETVREAIRRELRRGGQVYYVYNRVNDIAEVALRISKLVPEARVDFAHGQMSQRELEQVMYDFINGDVDVLVSTTIIETGLDISNVNTMIIHDSDRYGLSQLYQLRGRVGRSNRTAYAFLMYTKNKMLQENAEKRLSAMREYSDLGSGFKIAMKDLELRGAGNLLGAQQHGHMNAVGYDLYCKMLSEAVKEAKGIQTMDDFETTIDLNIDAFIPDSYISNEFQKLDIYKRIAGIQSQQEYDDMLEELIDRFGEPGKAVLNLLAIAQLKALAHQGYVTEIKQLGKDVRITLYEKAKLDPAVIPAILAQYRRGLQFKADQEPKFILMPQGRLIEELMKFAGELAKHAEPLE</sequence>
<evidence type="ECO:0000256" key="5">
    <source>
        <dbReference type="ARBA" id="ARBA00022806"/>
    </source>
</evidence>
<evidence type="ECO:0000313" key="12">
    <source>
        <dbReference type="EMBL" id="MEQ2372406.1"/>
    </source>
</evidence>
<comment type="subcellular location">
    <subcellularLocation>
        <location evidence="9">Cytoplasm</location>
    </subcellularLocation>
</comment>
<dbReference type="InterPro" id="IPR011545">
    <property type="entry name" value="DEAD/DEAH_box_helicase_dom"/>
</dbReference>
<organism evidence="12 13">
    <name type="scientific">Blautia aquisgranensis</name>
    <dbReference type="NCBI Taxonomy" id="3133153"/>
    <lineage>
        <taxon>Bacteria</taxon>
        <taxon>Bacillati</taxon>
        <taxon>Bacillota</taxon>
        <taxon>Clostridia</taxon>
        <taxon>Lachnospirales</taxon>
        <taxon>Lachnospiraceae</taxon>
        <taxon>Blautia</taxon>
    </lineage>
</organism>
<keyword evidence="8 9" id="KW-0234">DNA repair</keyword>
<keyword evidence="3 9" id="KW-0227">DNA damage</keyword>
<feature type="domain" description="Helicase ATP-binding" evidence="10">
    <location>
        <begin position="580"/>
        <end position="741"/>
    </location>
</feature>
<dbReference type="Proteomes" id="UP001473063">
    <property type="component" value="Unassembled WGS sequence"/>
</dbReference>
<dbReference type="Gene3D" id="3.40.50.300">
    <property type="entry name" value="P-loop containing nucleotide triphosphate hydrolases"/>
    <property type="match status" value="2"/>
</dbReference>
<dbReference type="SUPFAM" id="SSF52540">
    <property type="entry name" value="P-loop containing nucleoside triphosphate hydrolases"/>
    <property type="match status" value="3"/>
</dbReference>
<dbReference type="Gene3D" id="3.40.50.11180">
    <property type="match status" value="1"/>
</dbReference>
<dbReference type="SMART" id="SM00982">
    <property type="entry name" value="TRCF"/>
    <property type="match status" value="1"/>
</dbReference>
<comment type="function">
    <text evidence="9">Couples transcription and DNA repair by recognizing RNA polymerase (RNAP) stalled at DNA lesions. Mediates ATP-dependent release of RNAP and its truncated transcript from the DNA, and recruitment of nucleotide excision repair machinery to the damaged site.</text>
</comment>
<dbReference type="Pfam" id="PF17757">
    <property type="entry name" value="UvrB_inter"/>
    <property type="match status" value="1"/>
</dbReference>
<dbReference type="SUPFAM" id="SSF141259">
    <property type="entry name" value="CarD-like"/>
    <property type="match status" value="1"/>
</dbReference>
<comment type="similarity">
    <text evidence="9">In the N-terminal section; belongs to the UvrB family.</text>
</comment>
<keyword evidence="5" id="KW-0347">Helicase</keyword>
<feature type="domain" description="Helicase C-terminal" evidence="11">
    <location>
        <begin position="750"/>
        <end position="916"/>
    </location>
</feature>
<dbReference type="InterPro" id="IPR004576">
    <property type="entry name" value="Mfd"/>
</dbReference>
<keyword evidence="13" id="KW-1185">Reference proteome</keyword>
<evidence type="ECO:0000259" key="10">
    <source>
        <dbReference type="PROSITE" id="PS51192"/>
    </source>
</evidence>
<evidence type="ECO:0000256" key="6">
    <source>
        <dbReference type="ARBA" id="ARBA00022840"/>
    </source>
</evidence>
<dbReference type="CDD" id="cd17991">
    <property type="entry name" value="DEXHc_TRCF"/>
    <property type="match status" value="1"/>
</dbReference>
<dbReference type="Gene3D" id="3.30.2060.10">
    <property type="entry name" value="Penicillin-binding protein 1b domain"/>
    <property type="match status" value="1"/>
</dbReference>
<dbReference type="RefSeq" id="WP_178642937.1">
    <property type="nucleotide sequence ID" value="NZ_JBBMEJ010000031.1"/>
</dbReference>
<dbReference type="InterPro" id="IPR001650">
    <property type="entry name" value="Helicase_C-like"/>
</dbReference>
<evidence type="ECO:0000256" key="8">
    <source>
        <dbReference type="ARBA" id="ARBA00023204"/>
    </source>
</evidence>
<accession>A0ABV1BIG7</accession>
<dbReference type="InterPro" id="IPR005118">
    <property type="entry name" value="TRCF_C"/>
</dbReference>
<comment type="caution">
    <text evidence="12">The sequence shown here is derived from an EMBL/GenBank/DDBJ whole genome shotgun (WGS) entry which is preliminary data.</text>
</comment>
<evidence type="ECO:0000313" key="13">
    <source>
        <dbReference type="Proteomes" id="UP001473063"/>
    </source>
</evidence>
<dbReference type="EMBL" id="JBBMEJ010000031">
    <property type="protein sequence ID" value="MEQ2372406.1"/>
    <property type="molecule type" value="Genomic_DNA"/>
</dbReference>
<dbReference type="PANTHER" id="PTHR47964">
    <property type="entry name" value="ATP-DEPENDENT DNA HELICASE HOMOLOG RECG, CHLOROPLASTIC"/>
    <property type="match status" value="1"/>
</dbReference>
<reference evidence="12 13" key="1">
    <citation type="submission" date="2024-03" db="EMBL/GenBank/DDBJ databases">
        <title>Human intestinal bacterial collection.</title>
        <authorList>
            <person name="Pauvert C."/>
            <person name="Hitch T.C.A."/>
            <person name="Clavel T."/>
        </authorList>
    </citation>
    <scope>NUCLEOTIDE SEQUENCE [LARGE SCALE GENOMIC DNA]</scope>
    <source>
        <strain evidence="12 13">CLA-JM-H16</strain>
    </source>
</reference>
<evidence type="ECO:0000256" key="7">
    <source>
        <dbReference type="ARBA" id="ARBA00023125"/>
    </source>
</evidence>
<dbReference type="Pfam" id="PF02559">
    <property type="entry name" value="CarD_TRCF_RID"/>
    <property type="match status" value="1"/>
</dbReference>
<evidence type="ECO:0000256" key="3">
    <source>
        <dbReference type="ARBA" id="ARBA00022763"/>
    </source>
</evidence>
<dbReference type="HAMAP" id="MF_00969">
    <property type="entry name" value="TRCF"/>
    <property type="match status" value="1"/>
</dbReference>
<dbReference type="EC" id="3.6.4.-" evidence="9"/>
<dbReference type="SUPFAM" id="SSF143517">
    <property type="entry name" value="TRCF domain-like"/>
    <property type="match status" value="1"/>
</dbReference>
<evidence type="ECO:0000256" key="1">
    <source>
        <dbReference type="ARBA" id="ARBA00022490"/>
    </source>
</evidence>
<dbReference type="Pfam" id="PF00271">
    <property type="entry name" value="Helicase_C"/>
    <property type="match status" value="1"/>
</dbReference>
<dbReference type="PROSITE" id="PS51194">
    <property type="entry name" value="HELICASE_CTER"/>
    <property type="match status" value="1"/>
</dbReference>
<dbReference type="InterPro" id="IPR047112">
    <property type="entry name" value="RecG/Mfd"/>
</dbReference>